<evidence type="ECO:0000256" key="4">
    <source>
        <dbReference type="ARBA" id="ARBA00023315"/>
    </source>
</evidence>
<dbReference type="PIRSF" id="PIRSF000429">
    <property type="entry name" value="Ac-CoA_Ac_transf"/>
    <property type="match status" value="1"/>
</dbReference>
<dbReference type="PANTHER" id="PTHR18919">
    <property type="entry name" value="ACETYL-COA C-ACYLTRANSFERASE"/>
    <property type="match status" value="1"/>
</dbReference>
<dbReference type="NCBIfam" id="TIGR01930">
    <property type="entry name" value="AcCoA-C-Actrans"/>
    <property type="match status" value="1"/>
</dbReference>
<dbReference type="GO" id="GO:0006635">
    <property type="term" value="P:fatty acid beta-oxidation"/>
    <property type="evidence" value="ECO:0007669"/>
    <property type="project" value="TreeGrafter"/>
</dbReference>
<feature type="active site" description="Proton acceptor" evidence="5">
    <location>
        <position position="354"/>
    </location>
</feature>
<dbReference type="PROSITE" id="PS00098">
    <property type="entry name" value="THIOLASE_1"/>
    <property type="match status" value="1"/>
</dbReference>
<name>A0A481SYX0_9HEXA</name>
<dbReference type="InterPro" id="IPR020617">
    <property type="entry name" value="Thiolase_C"/>
</dbReference>
<keyword evidence="3 6" id="KW-0808">Transferase</keyword>
<dbReference type="InterPro" id="IPR020616">
    <property type="entry name" value="Thiolase_N"/>
</dbReference>
<dbReference type="Pfam" id="PF00108">
    <property type="entry name" value="Thiolase_N"/>
    <property type="match status" value="1"/>
</dbReference>
<dbReference type="GO" id="GO:0003985">
    <property type="term" value="F:acetyl-CoA C-acetyltransferase activity"/>
    <property type="evidence" value="ECO:0007669"/>
    <property type="project" value="TreeGrafter"/>
</dbReference>
<keyword evidence="4 6" id="KW-0012">Acyltransferase</keyword>
<evidence type="ECO:0000256" key="1">
    <source>
        <dbReference type="ARBA" id="ARBA00005189"/>
    </source>
</evidence>
<dbReference type="SUPFAM" id="SSF53901">
    <property type="entry name" value="Thiolase-like"/>
    <property type="match status" value="2"/>
</dbReference>
<dbReference type="FunFam" id="3.40.47.10:FF:000010">
    <property type="entry name" value="Acetyl-CoA acetyltransferase (Thiolase)"/>
    <property type="match status" value="1"/>
</dbReference>
<dbReference type="Pfam" id="PF02803">
    <property type="entry name" value="Thiolase_C"/>
    <property type="match status" value="1"/>
</dbReference>
<dbReference type="EMBL" id="MH799814">
    <property type="protein sequence ID" value="QBH73973.1"/>
    <property type="molecule type" value="mRNA"/>
</dbReference>
<evidence type="ECO:0000259" key="8">
    <source>
        <dbReference type="Pfam" id="PF02803"/>
    </source>
</evidence>
<organism evidence="9">
    <name type="scientific">Isotomurus palustris</name>
    <dbReference type="NCBI Taxonomy" id="36144"/>
    <lineage>
        <taxon>Eukaryota</taxon>
        <taxon>Metazoa</taxon>
        <taxon>Ecdysozoa</taxon>
        <taxon>Arthropoda</taxon>
        <taxon>Hexapoda</taxon>
        <taxon>Collembola</taxon>
        <taxon>Entomobryomorpha</taxon>
        <taxon>Isotomoidea</taxon>
        <taxon>Isotomidae</taxon>
        <taxon>Isotominae</taxon>
        <taxon>Isotomurus</taxon>
    </lineage>
</organism>
<evidence type="ECO:0000259" key="7">
    <source>
        <dbReference type="Pfam" id="PF00108"/>
    </source>
</evidence>
<accession>A0A481SYX0</accession>
<evidence type="ECO:0000313" key="9">
    <source>
        <dbReference type="EMBL" id="QBH73973.1"/>
    </source>
</evidence>
<reference evidence="9" key="1">
    <citation type="journal article" date="2019" name="Sci. Rep.">
        <title>No signal of deleterious mutation accumulation in conserved gene sequences of extant asexual hexapods.</title>
        <authorList>
            <person name="Brandt A."/>
            <person name="Bast J."/>
            <person name="Scheu S."/>
            <person name="Meusemann K."/>
            <person name="Donath A."/>
            <person name="Schuette K."/>
            <person name="Machida R."/>
            <person name="Kraaijeveld K."/>
        </authorList>
    </citation>
    <scope>NUCLEOTIDE SEQUENCE</scope>
    <source>
        <strain evidence="9">OG3632</strain>
    </source>
</reference>
<dbReference type="PROSITE" id="PS00099">
    <property type="entry name" value="THIOLASE_3"/>
    <property type="match status" value="1"/>
</dbReference>
<evidence type="ECO:0000256" key="5">
    <source>
        <dbReference type="PIRSR" id="PIRSR000429-1"/>
    </source>
</evidence>
<evidence type="ECO:0000256" key="6">
    <source>
        <dbReference type="RuleBase" id="RU003557"/>
    </source>
</evidence>
<sequence length="398" mass="41576">MCSLTKGVFIVAAKRTPFGAFGGLLASRTCVDLSELASKAAIAQAKIDPAIIDSTVIGNVISCSSADAAYVSRHVLLRVGIPEDRPALTINRLCGSGFQAMVNGAQEIAMGDSRVVLTGGTDSMSQAPFLIRNTRFGTKLGANYNLEDSLWTSLTDQHCQTPMGVTAENLAASHKVTRLESDEFALRSQVNWAKANAAGKFKDEIVPVQVKVKGKVVDMDTDEHPKPKTTIEMLAKLPTVFKKDGTVTPGSASGICDGAGSIIVASESAVGDHKLTPLARLVGYAVAGVNPKIMGIGPVPAIKKLLAKAGLKIDDISVFDINEAFCPQALACQKELGIPMEKFNVNGGAIALGHPLAASGSRITANLVYELKRSNGKYAVGAACIGGGQGIAVLIERC</sequence>
<dbReference type="InterPro" id="IPR016039">
    <property type="entry name" value="Thiolase-like"/>
</dbReference>
<proteinExistence type="evidence at transcript level"/>
<comment type="similarity">
    <text evidence="2 6">Belongs to the thiolase-like superfamily. Thiolase family.</text>
</comment>
<dbReference type="GO" id="GO:0005739">
    <property type="term" value="C:mitochondrion"/>
    <property type="evidence" value="ECO:0007669"/>
    <property type="project" value="TreeGrafter"/>
</dbReference>
<dbReference type="InterPro" id="IPR020613">
    <property type="entry name" value="Thiolase_CS"/>
</dbReference>
<dbReference type="InterPro" id="IPR020615">
    <property type="entry name" value="Thiolase_acyl_enz_int_AS"/>
</dbReference>
<dbReference type="AlphaFoldDB" id="A0A481SYX0"/>
<dbReference type="InterPro" id="IPR020610">
    <property type="entry name" value="Thiolase_AS"/>
</dbReference>
<comment type="pathway">
    <text evidence="1">Lipid metabolism.</text>
</comment>
<dbReference type="CDD" id="cd00751">
    <property type="entry name" value="thiolase"/>
    <property type="match status" value="1"/>
</dbReference>
<feature type="domain" description="Thiolase N-terminal" evidence="7">
    <location>
        <begin position="8"/>
        <end position="268"/>
    </location>
</feature>
<evidence type="ECO:0000256" key="3">
    <source>
        <dbReference type="ARBA" id="ARBA00022679"/>
    </source>
</evidence>
<dbReference type="PROSITE" id="PS00737">
    <property type="entry name" value="THIOLASE_2"/>
    <property type="match status" value="1"/>
</dbReference>
<feature type="domain" description="Thiolase C-terminal" evidence="8">
    <location>
        <begin position="275"/>
        <end position="397"/>
    </location>
</feature>
<dbReference type="InterPro" id="IPR002155">
    <property type="entry name" value="Thiolase"/>
</dbReference>
<evidence type="ECO:0000256" key="2">
    <source>
        <dbReference type="ARBA" id="ARBA00010982"/>
    </source>
</evidence>
<feature type="active site" description="Proton acceptor" evidence="5">
    <location>
        <position position="384"/>
    </location>
</feature>
<dbReference type="PANTHER" id="PTHR18919:SF107">
    <property type="entry name" value="ACETYL-COA ACETYLTRANSFERASE, CYTOSOLIC"/>
    <property type="match status" value="1"/>
</dbReference>
<protein>
    <submittedName>
        <fullName evidence="9">Mitochondrial 3-ketoacyl-coa thiolase</fullName>
    </submittedName>
</protein>
<dbReference type="Gene3D" id="3.40.47.10">
    <property type="match status" value="2"/>
</dbReference>
<feature type="active site" description="Acyl-thioester intermediate" evidence="5">
    <location>
        <position position="94"/>
    </location>
</feature>